<dbReference type="InterPro" id="IPR043128">
    <property type="entry name" value="Rev_trsase/Diguanyl_cyclase"/>
</dbReference>
<reference evidence="4 5" key="1">
    <citation type="submission" date="2018-08" db="EMBL/GenBank/DDBJ databases">
        <title>Bacillus chawlae sp. nov., Bacillus glennii sp. nov., and Bacillus saganii sp. nov. Isolated from the Vehicle Assembly Building at Kennedy Space Center where the Viking Spacecraft were Assembled.</title>
        <authorList>
            <person name="Seuylemezian A."/>
            <person name="Vaishampayan P."/>
        </authorList>
    </citation>
    <scope>NUCLEOTIDE SEQUENCE [LARGE SCALE GENOMIC DNA]</scope>
    <source>
        <strain evidence="4 5">V44-8</strain>
    </source>
</reference>
<keyword evidence="1" id="KW-0597">Phosphoprotein</keyword>
<dbReference type="Pfam" id="PF00990">
    <property type="entry name" value="GGDEF"/>
    <property type="match status" value="1"/>
</dbReference>
<accession>A0A372LHV5</accession>
<dbReference type="GO" id="GO:0052621">
    <property type="term" value="F:diguanylate cyclase activity"/>
    <property type="evidence" value="ECO:0007669"/>
    <property type="project" value="TreeGrafter"/>
</dbReference>
<dbReference type="OrthoDB" id="9759607at2"/>
<name>A0A372LHV5_9BACI</name>
<dbReference type="Gene3D" id="3.40.50.2300">
    <property type="match status" value="2"/>
</dbReference>
<feature type="modified residue" description="4-aspartylphosphate" evidence="1">
    <location>
        <position position="485"/>
    </location>
</feature>
<dbReference type="Gene3D" id="3.30.70.270">
    <property type="match status" value="1"/>
</dbReference>
<dbReference type="AlphaFoldDB" id="A0A372LHV5"/>
<dbReference type="EMBL" id="QVTD01000003">
    <property type="protein sequence ID" value="RFU65868.1"/>
    <property type="molecule type" value="Genomic_DNA"/>
</dbReference>
<dbReference type="GO" id="GO:1902201">
    <property type="term" value="P:negative regulation of bacterial-type flagellum-dependent cell motility"/>
    <property type="evidence" value="ECO:0007669"/>
    <property type="project" value="TreeGrafter"/>
</dbReference>
<dbReference type="InterPro" id="IPR000160">
    <property type="entry name" value="GGDEF_dom"/>
</dbReference>
<dbReference type="CDD" id="cd01949">
    <property type="entry name" value="GGDEF"/>
    <property type="match status" value="1"/>
</dbReference>
<dbReference type="PANTHER" id="PTHR45138:SF9">
    <property type="entry name" value="DIGUANYLATE CYCLASE DGCM-RELATED"/>
    <property type="match status" value="1"/>
</dbReference>
<sequence length="556" mass="64420">MSVAINKKGKPGQGGLEVDLDKYKKHLFRNIKNQLSVWFDSDENKYISAQDVYRFLHSIKGTSGTLQLGGLQQISEHLLHDITEDSEVSWDKKSLRKFLYDLIELTYEYENFEEHSKLNKKRDFASSLIHLIDDDVSMLIVLKDVLEERGWMVITSTNPENAVNQFFDMQPDCMVSNIDLLDENDLQLLSVFKEYTEKYFIPKILTSSKNDKETRINAYKMGADDFISKPVDIDEFVAKVERHLQRKKIFDQSVLIDELTQVYNRRFLDSSLPRFFDEFKRTKQPFTLAVADIDHFKNVNDTYGHQIGDRVLLEFAAFLKVNVRSTDIVYRYGGEEFVIIFPRTTSAEAKKRLTDLIELFSREVFKVKDHNSFSVTFSAGLYTVYEETATPASAFKNADMALYKAKNNGRARVETMEASFGPYKKKIMYATIIDDDVVIRTMLNQILQSMDFDHWELDVAVFEDGQTFFQSGRADHTAEHFLILDGVMPVMDGLEVLQKIKKLPHSDHYKVLMLTGRKSEYDIARALKLGADDYVTKPFSITELQARIQRLLKRVR</sequence>
<protein>
    <submittedName>
        <fullName evidence="4">Response regulator</fullName>
    </submittedName>
</protein>
<evidence type="ECO:0000256" key="1">
    <source>
        <dbReference type="PROSITE-ProRule" id="PRU00169"/>
    </source>
</evidence>
<dbReference type="PROSITE" id="PS50887">
    <property type="entry name" value="GGDEF"/>
    <property type="match status" value="1"/>
</dbReference>
<dbReference type="FunFam" id="3.30.70.270:FF:000001">
    <property type="entry name" value="Diguanylate cyclase domain protein"/>
    <property type="match status" value="1"/>
</dbReference>
<comment type="caution">
    <text evidence="4">The sequence shown here is derived from an EMBL/GenBank/DDBJ whole genome shotgun (WGS) entry which is preliminary data.</text>
</comment>
<comment type="caution">
    <text evidence="1">Lacks conserved residue(s) required for the propagation of feature annotation.</text>
</comment>
<dbReference type="SUPFAM" id="SSF47226">
    <property type="entry name" value="Histidine-containing phosphotransfer domain, HPT domain"/>
    <property type="match status" value="1"/>
</dbReference>
<gene>
    <name evidence="4" type="ORF">D0466_08375</name>
</gene>
<dbReference type="GO" id="GO:0043709">
    <property type="term" value="P:cell adhesion involved in single-species biofilm formation"/>
    <property type="evidence" value="ECO:0007669"/>
    <property type="project" value="TreeGrafter"/>
</dbReference>
<dbReference type="GO" id="GO:0000160">
    <property type="term" value="P:phosphorelay signal transduction system"/>
    <property type="evidence" value="ECO:0007669"/>
    <property type="project" value="InterPro"/>
</dbReference>
<organism evidence="4 5">
    <name type="scientific">Peribacillus glennii</name>
    <dbReference type="NCBI Taxonomy" id="2303991"/>
    <lineage>
        <taxon>Bacteria</taxon>
        <taxon>Bacillati</taxon>
        <taxon>Bacillota</taxon>
        <taxon>Bacilli</taxon>
        <taxon>Bacillales</taxon>
        <taxon>Bacillaceae</taxon>
        <taxon>Peribacillus</taxon>
    </lineage>
</organism>
<dbReference type="InterPro" id="IPR029787">
    <property type="entry name" value="Nucleotide_cyclase"/>
</dbReference>
<dbReference type="SUPFAM" id="SSF55073">
    <property type="entry name" value="Nucleotide cyclase"/>
    <property type="match status" value="1"/>
</dbReference>
<feature type="domain" description="GGDEF" evidence="3">
    <location>
        <begin position="284"/>
        <end position="418"/>
    </location>
</feature>
<dbReference type="RefSeq" id="WP_117322038.1">
    <property type="nucleotide sequence ID" value="NZ_QVTD01000003.1"/>
</dbReference>
<evidence type="ECO:0000259" key="3">
    <source>
        <dbReference type="PROSITE" id="PS50887"/>
    </source>
</evidence>
<dbReference type="InterPro" id="IPR050469">
    <property type="entry name" value="Diguanylate_Cyclase"/>
</dbReference>
<proteinExistence type="predicted"/>
<dbReference type="CDD" id="cd17574">
    <property type="entry name" value="REC_OmpR"/>
    <property type="match status" value="1"/>
</dbReference>
<dbReference type="InterPro" id="IPR011006">
    <property type="entry name" value="CheY-like_superfamily"/>
</dbReference>
<dbReference type="Proteomes" id="UP000262939">
    <property type="component" value="Unassembled WGS sequence"/>
</dbReference>
<dbReference type="SMART" id="SM00448">
    <property type="entry name" value="REC"/>
    <property type="match status" value="2"/>
</dbReference>
<dbReference type="GO" id="GO:0005886">
    <property type="term" value="C:plasma membrane"/>
    <property type="evidence" value="ECO:0007669"/>
    <property type="project" value="TreeGrafter"/>
</dbReference>
<keyword evidence="5" id="KW-1185">Reference proteome</keyword>
<dbReference type="InterPro" id="IPR001789">
    <property type="entry name" value="Sig_transdc_resp-reg_receiver"/>
</dbReference>
<dbReference type="InterPro" id="IPR018247">
    <property type="entry name" value="EF_Hand_1_Ca_BS"/>
</dbReference>
<dbReference type="SUPFAM" id="SSF52172">
    <property type="entry name" value="CheY-like"/>
    <property type="match status" value="2"/>
</dbReference>
<dbReference type="PROSITE" id="PS50110">
    <property type="entry name" value="RESPONSE_REGULATORY"/>
    <property type="match status" value="2"/>
</dbReference>
<dbReference type="InterPro" id="IPR036641">
    <property type="entry name" value="HPT_dom_sf"/>
</dbReference>
<dbReference type="Pfam" id="PF00072">
    <property type="entry name" value="Response_reg"/>
    <property type="match status" value="2"/>
</dbReference>
<dbReference type="PROSITE" id="PS00018">
    <property type="entry name" value="EF_HAND_1"/>
    <property type="match status" value="1"/>
</dbReference>
<dbReference type="PANTHER" id="PTHR45138">
    <property type="entry name" value="REGULATORY COMPONENTS OF SENSORY TRANSDUCTION SYSTEM"/>
    <property type="match status" value="1"/>
</dbReference>
<evidence type="ECO:0000259" key="2">
    <source>
        <dbReference type="PROSITE" id="PS50110"/>
    </source>
</evidence>
<dbReference type="SMART" id="SM00267">
    <property type="entry name" value="GGDEF"/>
    <property type="match status" value="1"/>
</dbReference>
<dbReference type="CDD" id="cd00156">
    <property type="entry name" value="REC"/>
    <property type="match status" value="1"/>
</dbReference>
<feature type="domain" description="Response regulatory" evidence="2">
    <location>
        <begin position="128"/>
        <end position="244"/>
    </location>
</feature>
<dbReference type="NCBIfam" id="TIGR00254">
    <property type="entry name" value="GGDEF"/>
    <property type="match status" value="1"/>
</dbReference>
<feature type="domain" description="Response regulatory" evidence="2">
    <location>
        <begin position="429"/>
        <end position="552"/>
    </location>
</feature>
<evidence type="ECO:0000313" key="5">
    <source>
        <dbReference type="Proteomes" id="UP000262939"/>
    </source>
</evidence>
<evidence type="ECO:0000313" key="4">
    <source>
        <dbReference type="EMBL" id="RFU65868.1"/>
    </source>
</evidence>